<proteinExistence type="predicted"/>
<protein>
    <submittedName>
        <fullName evidence="7">Complement C1q tumor necrosis factor-related protein 4-like isoform X1</fullName>
    </submittedName>
</protein>
<dbReference type="Gene3D" id="2.60.120.40">
    <property type="match status" value="3"/>
</dbReference>
<accession>A0A8B8BHW1</accession>
<feature type="domain" description="C1q" evidence="5">
    <location>
        <begin position="42"/>
        <end position="179"/>
    </location>
</feature>
<dbReference type="PRINTS" id="PR00007">
    <property type="entry name" value="COMPLEMNTC1Q"/>
</dbReference>
<dbReference type="KEGG" id="cvn:111110657"/>
<name>A0A8B8BHW1_CRAVI</name>
<dbReference type="RefSeq" id="XP_022302957.1">
    <property type="nucleotide sequence ID" value="XM_022447249.1"/>
</dbReference>
<feature type="signal peptide" evidence="4">
    <location>
        <begin position="1"/>
        <end position="37"/>
    </location>
</feature>
<evidence type="ECO:0000313" key="6">
    <source>
        <dbReference type="Proteomes" id="UP000694844"/>
    </source>
</evidence>
<dbReference type="Pfam" id="PF00386">
    <property type="entry name" value="C1q"/>
    <property type="match status" value="3"/>
</dbReference>
<dbReference type="InterPro" id="IPR008983">
    <property type="entry name" value="Tumour_necrosis_fac-like_dom"/>
</dbReference>
<evidence type="ECO:0000256" key="2">
    <source>
        <dbReference type="ARBA" id="ARBA00022525"/>
    </source>
</evidence>
<dbReference type="GO" id="GO:0005576">
    <property type="term" value="C:extracellular region"/>
    <property type="evidence" value="ECO:0007669"/>
    <property type="project" value="UniProtKB-SubCell"/>
</dbReference>
<evidence type="ECO:0000256" key="1">
    <source>
        <dbReference type="ARBA" id="ARBA00004613"/>
    </source>
</evidence>
<reference evidence="7" key="1">
    <citation type="submission" date="2025-08" db="UniProtKB">
        <authorList>
            <consortium name="RefSeq"/>
        </authorList>
    </citation>
    <scope>IDENTIFICATION</scope>
    <source>
        <tissue evidence="7">Whole sample</tissue>
    </source>
</reference>
<dbReference type="InterPro" id="IPR050822">
    <property type="entry name" value="Cerebellin_Synaptic_Org"/>
</dbReference>
<evidence type="ECO:0000256" key="3">
    <source>
        <dbReference type="ARBA" id="ARBA00022729"/>
    </source>
</evidence>
<dbReference type="AlphaFoldDB" id="A0A8B8BHW1"/>
<evidence type="ECO:0000259" key="5">
    <source>
        <dbReference type="PROSITE" id="PS50871"/>
    </source>
</evidence>
<dbReference type="PANTHER" id="PTHR22923:SF64">
    <property type="entry name" value="C1Q-RELATED FACTOR"/>
    <property type="match status" value="1"/>
</dbReference>
<evidence type="ECO:0000256" key="4">
    <source>
        <dbReference type="SAM" id="SignalP"/>
    </source>
</evidence>
<gene>
    <name evidence="7" type="primary">LOC111110657</name>
</gene>
<keyword evidence="6" id="KW-1185">Reference proteome</keyword>
<comment type="subcellular location">
    <subcellularLocation>
        <location evidence="1">Secreted</location>
    </subcellularLocation>
</comment>
<dbReference type="SUPFAM" id="SSF49842">
    <property type="entry name" value="TNF-like"/>
    <property type="match status" value="3"/>
</dbReference>
<dbReference type="GeneID" id="111110657"/>
<evidence type="ECO:0000313" key="7">
    <source>
        <dbReference type="RefSeq" id="XP_022302957.1"/>
    </source>
</evidence>
<feature type="chain" id="PRO_5034402385" evidence="4">
    <location>
        <begin position="38"/>
        <end position="470"/>
    </location>
</feature>
<dbReference type="PANTHER" id="PTHR22923">
    <property type="entry name" value="CEREBELLIN-RELATED"/>
    <property type="match status" value="1"/>
</dbReference>
<dbReference type="OrthoDB" id="6154955at2759"/>
<dbReference type="InterPro" id="IPR001073">
    <property type="entry name" value="C1q_dom"/>
</dbReference>
<keyword evidence="2" id="KW-0964">Secreted</keyword>
<feature type="domain" description="C1q" evidence="5">
    <location>
        <begin position="184"/>
        <end position="322"/>
    </location>
</feature>
<dbReference type="SMART" id="SM00110">
    <property type="entry name" value="C1Q"/>
    <property type="match status" value="3"/>
</dbReference>
<keyword evidence="3 4" id="KW-0732">Signal</keyword>
<sequence length="470" mass="51401">MYYMYFCDLIRRPVSKEGDRMLVSLAILLVVPFVVQCQDPGNTQTPTAFTKGQTTNLHLTKGEKIPFNKRITEFGATFDAEGAFVCQTPGLYSFTFYGLTEQNWELWLEMMKNDQLIASIYAYTYADYADAGNAAILHLNVGDKVYLKAHDDYDQTLFGQGDQVYTTFTGELLFADNVELDAINAYGAVGFSAVMTVNASISDGSAVIYDTAHTNVGSGYDTTSGTFTAPVEGTYVFHFHALSHADEEAWIELFHNDQYVVASYGYTSGSYADSGNSVVLHLKKGDRINVKARPGTDVKLYGDSDEYYTTFCGALLSPTVHGSGSGHSTQQEVAFSVGLTHNEASTNGPKVVFDRVFVNLGQDFNVNTGVFTASVGGLYAFHYHALAQSGQEVWVELYHNYIYVNSLYGHTSGSYGPGSNSAVLELVAGDTVYLDIKHHDSFLYGGGDEVYSTFSGYLLSPINSHHPVVG</sequence>
<dbReference type="PROSITE" id="PS50871">
    <property type="entry name" value="C1Q"/>
    <property type="match status" value="3"/>
</dbReference>
<organism evidence="6 7">
    <name type="scientific">Crassostrea virginica</name>
    <name type="common">Eastern oyster</name>
    <dbReference type="NCBI Taxonomy" id="6565"/>
    <lineage>
        <taxon>Eukaryota</taxon>
        <taxon>Metazoa</taxon>
        <taxon>Spiralia</taxon>
        <taxon>Lophotrochozoa</taxon>
        <taxon>Mollusca</taxon>
        <taxon>Bivalvia</taxon>
        <taxon>Autobranchia</taxon>
        <taxon>Pteriomorphia</taxon>
        <taxon>Ostreida</taxon>
        <taxon>Ostreoidea</taxon>
        <taxon>Ostreidae</taxon>
        <taxon>Crassostrea</taxon>
    </lineage>
</organism>
<dbReference type="Proteomes" id="UP000694844">
    <property type="component" value="Chromosome 8"/>
</dbReference>
<feature type="domain" description="C1q" evidence="5">
    <location>
        <begin position="328"/>
        <end position="465"/>
    </location>
</feature>